<evidence type="ECO:0000313" key="3">
    <source>
        <dbReference type="Proteomes" id="UP001331561"/>
    </source>
</evidence>
<protein>
    <recommendedName>
        <fullName evidence="4">Outer membrane protein beta-barrel domain-containing protein</fullName>
    </recommendedName>
</protein>
<gene>
    <name evidence="2" type="ORF">VVD49_06945</name>
</gene>
<sequence length="234" mass="25380">MKIRTYSALFMLLSTPVFAGRPLTTEDAGFIEKGGVELEAYYHRQTEPETPKLTGFHLQPSVGIGFNTQLGLGVDYSRQYNADFDATKSSGAFALVGKTGLKELTDDAYGIAIAYSVDRTRAPGESFRYDNAAINGVVTVPVQQWLFHANLGWARSRLAATNATTWAVAAERTGAIGPVDLAAETYGNDHDPAWVGVAARWVVKEDRFFIDASYAVQTGSSRAKLLTIGTKLAF</sequence>
<evidence type="ECO:0008006" key="4">
    <source>
        <dbReference type="Google" id="ProtNLM"/>
    </source>
</evidence>
<keyword evidence="1" id="KW-0732">Signal</keyword>
<accession>A0ABU6K353</accession>
<evidence type="ECO:0000313" key="2">
    <source>
        <dbReference type="EMBL" id="MEC5385455.1"/>
    </source>
</evidence>
<name>A0ABU6K353_9RHOO</name>
<feature type="signal peptide" evidence="1">
    <location>
        <begin position="1"/>
        <end position="19"/>
    </location>
</feature>
<dbReference type="EMBL" id="JAYXHS010000001">
    <property type="protein sequence ID" value="MEC5385455.1"/>
    <property type="molecule type" value="Genomic_DNA"/>
</dbReference>
<organism evidence="2 3">
    <name type="scientific">Uliginosibacterium silvisoli</name>
    <dbReference type="NCBI Taxonomy" id="3114758"/>
    <lineage>
        <taxon>Bacteria</taxon>
        <taxon>Pseudomonadati</taxon>
        <taxon>Pseudomonadota</taxon>
        <taxon>Betaproteobacteria</taxon>
        <taxon>Rhodocyclales</taxon>
        <taxon>Zoogloeaceae</taxon>
        <taxon>Uliginosibacterium</taxon>
    </lineage>
</organism>
<feature type="chain" id="PRO_5045136847" description="Outer membrane protein beta-barrel domain-containing protein" evidence="1">
    <location>
        <begin position="20"/>
        <end position="234"/>
    </location>
</feature>
<proteinExistence type="predicted"/>
<dbReference type="RefSeq" id="WP_327598410.1">
    <property type="nucleotide sequence ID" value="NZ_JAYXHS010000001.1"/>
</dbReference>
<comment type="caution">
    <text evidence="2">The sequence shown here is derived from an EMBL/GenBank/DDBJ whole genome shotgun (WGS) entry which is preliminary data.</text>
</comment>
<dbReference type="Proteomes" id="UP001331561">
    <property type="component" value="Unassembled WGS sequence"/>
</dbReference>
<keyword evidence="3" id="KW-1185">Reference proteome</keyword>
<reference evidence="2 3" key="1">
    <citation type="submission" date="2024-01" db="EMBL/GenBank/DDBJ databases">
        <title>Uliginosibacterium soil sp. nov.</title>
        <authorList>
            <person name="Lv Y."/>
        </authorList>
    </citation>
    <scope>NUCLEOTIDE SEQUENCE [LARGE SCALE GENOMIC DNA]</scope>
    <source>
        <strain evidence="2 3">H3</strain>
    </source>
</reference>
<evidence type="ECO:0000256" key="1">
    <source>
        <dbReference type="SAM" id="SignalP"/>
    </source>
</evidence>